<dbReference type="InterPro" id="IPR052927">
    <property type="entry name" value="DCC_oxidoreductase"/>
</dbReference>
<name>A0A7S2YNE8_9STRA</name>
<evidence type="ECO:0008006" key="3">
    <source>
        <dbReference type="Google" id="ProtNLM"/>
    </source>
</evidence>
<accession>A0A7S2YNE8</accession>
<dbReference type="AlphaFoldDB" id="A0A7S2YNE8"/>
<organism evidence="2">
    <name type="scientific">Entomoneis paludosa</name>
    <dbReference type="NCBI Taxonomy" id="265537"/>
    <lineage>
        <taxon>Eukaryota</taxon>
        <taxon>Sar</taxon>
        <taxon>Stramenopiles</taxon>
        <taxon>Ochrophyta</taxon>
        <taxon>Bacillariophyta</taxon>
        <taxon>Bacillariophyceae</taxon>
        <taxon>Bacillariophycidae</taxon>
        <taxon>Entomoneidaceae</taxon>
        <taxon>Entomoneis</taxon>
    </lineage>
</organism>
<feature type="chain" id="PRO_5031430460" description="DUF393 domain-containing protein" evidence="1">
    <location>
        <begin position="23"/>
        <end position="201"/>
    </location>
</feature>
<evidence type="ECO:0000313" key="2">
    <source>
        <dbReference type="EMBL" id="CAD9985661.1"/>
    </source>
</evidence>
<feature type="signal peptide" evidence="1">
    <location>
        <begin position="1"/>
        <end position="22"/>
    </location>
</feature>
<proteinExistence type="predicted"/>
<reference evidence="2" key="1">
    <citation type="submission" date="2021-01" db="EMBL/GenBank/DDBJ databases">
        <authorList>
            <person name="Corre E."/>
            <person name="Pelletier E."/>
            <person name="Niang G."/>
            <person name="Scheremetjew M."/>
            <person name="Finn R."/>
            <person name="Kale V."/>
            <person name="Holt S."/>
            <person name="Cochrane G."/>
            <person name="Meng A."/>
            <person name="Brown T."/>
            <person name="Cohen L."/>
        </authorList>
    </citation>
    <scope>NUCLEOTIDE SEQUENCE</scope>
    <source>
        <strain evidence="2">CCMP125</strain>
    </source>
</reference>
<gene>
    <name evidence="2" type="ORF">APAL1065_LOCUS22311</name>
</gene>
<sequence>MDSRTFSFLLLLGLLGLGHVVGLTGPSLNRPAWSLSSSTKRSTLLEATTSSTTTTSESTTANAPLPENVILYDGVCNFCNSWVDILLRVDFQQKFRFAPLQSTTGQKLLVKIGKEANDISSVVLVQQDGAQYFDKSQCVLKVVEELGPGADILARIARQIVPLEFRDDIYDMVAENRYNLMGKRDECRCSDPEFADRFLFD</sequence>
<dbReference type="PANTHER" id="PTHR33639:SF2">
    <property type="entry name" value="DUF393 DOMAIN-CONTAINING PROTEIN"/>
    <property type="match status" value="1"/>
</dbReference>
<dbReference type="EMBL" id="HBHT01033175">
    <property type="protein sequence ID" value="CAD9985661.1"/>
    <property type="molecule type" value="Transcribed_RNA"/>
</dbReference>
<dbReference type="GO" id="GO:0015035">
    <property type="term" value="F:protein-disulfide reductase activity"/>
    <property type="evidence" value="ECO:0007669"/>
    <property type="project" value="InterPro"/>
</dbReference>
<dbReference type="Pfam" id="PF04134">
    <property type="entry name" value="DCC1-like"/>
    <property type="match status" value="1"/>
</dbReference>
<dbReference type="PANTHER" id="PTHR33639">
    <property type="entry name" value="THIOL-DISULFIDE OXIDOREDUCTASE DCC"/>
    <property type="match status" value="1"/>
</dbReference>
<evidence type="ECO:0000256" key="1">
    <source>
        <dbReference type="SAM" id="SignalP"/>
    </source>
</evidence>
<keyword evidence="1" id="KW-0732">Signal</keyword>
<dbReference type="InterPro" id="IPR007263">
    <property type="entry name" value="DCC1-like"/>
</dbReference>
<protein>
    <recommendedName>
        <fullName evidence="3">DUF393 domain-containing protein</fullName>
    </recommendedName>
</protein>